<dbReference type="Proteomes" id="UP000248214">
    <property type="component" value="Unassembled WGS sequence"/>
</dbReference>
<dbReference type="PANTHER" id="PTHR41260">
    <property type="entry name" value="PROTEIN ECSC"/>
    <property type="match status" value="1"/>
</dbReference>
<dbReference type="RefSeq" id="WP_110609789.1">
    <property type="nucleotide sequence ID" value="NZ_PDOD01000002.1"/>
</dbReference>
<keyword evidence="2" id="KW-1185">Reference proteome</keyword>
<sequence>MSLSDREQELWKEMMTWEKTQFSQGGNDFSLTYQKWLNHSIHQLNPVIKKRVLTLLDETLFHIHAVLQQAELEKRSLDNLLLEARVFHSGVNELKDMKKLSIDQLRFIAHKQLARQRITALGQGGLTGAGGILAFLADLPLMLAINLRTIQLIAMVYGYDMRKPFEVMLVLKLFHAISLPKELQGIAWHELFEETLPDHHDLFFYEGKEDVVAQAWIQQPLKQLIKLIIVKFAKKKLIQGVPIVGIIIGAGMNYRFASQIAESAHIFYQKRWLQEKMEQGI</sequence>
<protein>
    <submittedName>
        <fullName evidence="1">ABC transporter substrate-binding protein</fullName>
    </submittedName>
</protein>
<dbReference type="PANTHER" id="PTHR41260:SF1">
    <property type="entry name" value="PROTEIN ECSC"/>
    <property type="match status" value="1"/>
</dbReference>
<comment type="caution">
    <text evidence="1">The sequence shown here is derived from an EMBL/GenBank/DDBJ whole genome shotgun (WGS) entry which is preliminary data.</text>
</comment>
<dbReference type="OrthoDB" id="2040879at2"/>
<gene>
    <name evidence="1" type="ORF">CR194_11425</name>
</gene>
<dbReference type="InterPro" id="IPR024787">
    <property type="entry name" value="EcsC"/>
</dbReference>
<evidence type="ECO:0000313" key="2">
    <source>
        <dbReference type="Proteomes" id="UP000248214"/>
    </source>
</evidence>
<dbReference type="Pfam" id="PF12787">
    <property type="entry name" value="EcsC"/>
    <property type="match status" value="1"/>
</dbReference>
<name>A0A323TJH9_9BACI</name>
<proteinExistence type="predicted"/>
<dbReference type="AlphaFoldDB" id="A0A323TJH9"/>
<accession>A0A323TJH9</accession>
<dbReference type="EMBL" id="PDOD01000002">
    <property type="protein sequence ID" value="PYZ93757.1"/>
    <property type="molecule type" value="Genomic_DNA"/>
</dbReference>
<evidence type="ECO:0000313" key="1">
    <source>
        <dbReference type="EMBL" id="PYZ93757.1"/>
    </source>
</evidence>
<organism evidence="1 2">
    <name type="scientific">Salipaludibacillus keqinensis</name>
    <dbReference type="NCBI Taxonomy" id="2045207"/>
    <lineage>
        <taxon>Bacteria</taxon>
        <taxon>Bacillati</taxon>
        <taxon>Bacillota</taxon>
        <taxon>Bacilli</taxon>
        <taxon>Bacillales</taxon>
        <taxon>Bacillaceae</taxon>
    </lineage>
</organism>
<reference evidence="1 2" key="1">
    <citation type="submission" date="2017-10" db="EMBL/GenBank/DDBJ databases">
        <title>Bacillus sp. nov., a halophilic bacterium isolated from a Keqin Lake.</title>
        <authorList>
            <person name="Wang H."/>
        </authorList>
    </citation>
    <scope>NUCLEOTIDE SEQUENCE [LARGE SCALE GENOMIC DNA]</scope>
    <source>
        <strain evidence="1 2">KQ-12</strain>
    </source>
</reference>